<keyword evidence="2" id="KW-0472">Membrane</keyword>
<gene>
    <name evidence="3" type="ORF">EX895_002748</name>
</gene>
<dbReference type="PANTHER" id="PTHR22696">
    <property type="entry name" value="E3 UBIQUITIN-PROTEIN LIGASE RNF26"/>
    <property type="match status" value="1"/>
</dbReference>
<feature type="transmembrane region" description="Helical" evidence="2">
    <location>
        <begin position="267"/>
        <end position="285"/>
    </location>
</feature>
<accession>A0A4U7KW17</accession>
<protein>
    <recommendedName>
        <fullName evidence="5">RING-type domain-containing protein</fullName>
    </recommendedName>
</protein>
<feature type="compositionally biased region" description="Basic and acidic residues" evidence="1">
    <location>
        <begin position="612"/>
        <end position="625"/>
    </location>
</feature>
<dbReference type="GO" id="GO:0016567">
    <property type="term" value="P:protein ubiquitination"/>
    <property type="evidence" value="ECO:0007669"/>
    <property type="project" value="TreeGrafter"/>
</dbReference>
<feature type="transmembrane region" description="Helical" evidence="2">
    <location>
        <begin position="95"/>
        <end position="116"/>
    </location>
</feature>
<feature type="compositionally biased region" description="Acidic residues" evidence="1">
    <location>
        <begin position="653"/>
        <end position="665"/>
    </location>
</feature>
<dbReference type="GO" id="GO:0061630">
    <property type="term" value="F:ubiquitin protein ligase activity"/>
    <property type="evidence" value="ECO:0007669"/>
    <property type="project" value="TreeGrafter"/>
</dbReference>
<dbReference type="Gene3D" id="3.30.40.10">
    <property type="entry name" value="Zinc/RING finger domain, C3HC4 (zinc finger)"/>
    <property type="match status" value="1"/>
</dbReference>
<dbReference type="AlphaFoldDB" id="A0A4U7KW17"/>
<evidence type="ECO:0000256" key="1">
    <source>
        <dbReference type="SAM" id="MobiDB-lite"/>
    </source>
</evidence>
<feature type="compositionally biased region" description="Low complexity" evidence="1">
    <location>
        <begin position="554"/>
        <end position="568"/>
    </location>
</feature>
<evidence type="ECO:0000313" key="4">
    <source>
        <dbReference type="Proteomes" id="UP000306050"/>
    </source>
</evidence>
<dbReference type="GO" id="GO:0006511">
    <property type="term" value="P:ubiquitin-dependent protein catabolic process"/>
    <property type="evidence" value="ECO:0007669"/>
    <property type="project" value="TreeGrafter"/>
</dbReference>
<dbReference type="Proteomes" id="UP000306050">
    <property type="component" value="Chromosome SGRAM_16"/>
</dbReference>
<dbReference type="OrthoDB" id="498543at2759"/>
<comment type="caution">
    <text evidence="3">The sequence shown here is derived from an EMBL/GenBank/DDBJ whole genome shotgun (WGS) entry which is preliminary data.</text>
</comment>
<reference evidence="3 4" key="1">
    <citation type="submission" date="2019-05" db="EMBL/GenBank/DDBJ databases">
        <title>Sporisorium graminicola CBS 10092 draft sequencing and annotation.</title>
        <authorList>
            <person name="Solano-Gonzalez S."/>
            <person name="Caddick M.X."/>
            <person name="Darby A."/>
        </authorList>
    </citation>
    <scope>NUCLEOTIDE SEQUENCE [LARGE SCALE GENOMIC DNA]</scope>
    <source>
        <strain evidence="3 4">CBS 10092</strain>
    </source>
</reference>
<keyword evidence="2" id="KW-1133">Transmembrane helix</keyword>
<evidence type="ECO:0000313" key="3">
    <source>
        <dbReference type="EMBL" id="TKY88396.1"/>
    </source>
</evidence>
<dbReference type="EMBL" id="SRRM01000009">
    <property type="protein sequence ID" value="TKY88396.1"/>
    <property type="molecule type" value="Genomic_DNA"/>
</dbReference>
<feature type="transmembrane region" description="Helical" evidence="2">
    <location>
        <begin position="480"/>
        <end position="500"/>
    </location>
</feature>
<dbReference type="InterPro" id="IPR013083">
    <property type="entry name" value="Znf_RING/FYVE/PHD"/>
</dbReference>
<evidence type="ECO:0000256" key="2">
    <source>
        <dbReference type="SAM" id="Phobius"/>
    </source>
</evidence>
<feature type="transmembrane region" description="Helical" evidence="2">
    <location>
        <begin position="136"/>
        <end position="158"/>
    </location>
</feature>
<keyword evidence="4" id="KW-1185">Reference proteome</keyword>
<name>A0A4U7KW17_9BASI</name>
<organism evidence="3 4">
    <name type="scientific">Sporisorium graminicola</name>
    <dbReference type="NCBI Taxonomy" id="280036"/>
    <lineage>
        <taxon>Eukaryota</taxon>
        <taxon>Fungi</taxon>
        <taxon>Dikarya</taxon>
        <taxon>Basidiomycota</taxon>
        <taxon>Ustilaginomycotina</taxon>
        <taxon>Ustilaginomycetes</taxon>
        <taxon>Ustilaginales</taxon>
        <taxon>Ustilaginaceae</taxon>
        <taxon>Sporisorium</taxon>
    </lineage>
</organism>
<dbReference type="PANTHER" id="PTHR22696:SF1">
    <property type="entry name" value="E3 UBIQUITIN-PROTEIN LIGASE RNF26"/>
    <property type="match status" value="1"/>
</dbReference>
<evidence type="ECO:0008006" key="5">
    <source>
        <dbReference type="Google" id="ProtNLM"/>
    </source>
</evidence>
<feature type="transmembrane region" description="Helical" evidence="2">
    <location>
        <begin position="333"/>
        <end position="352"/>
    </location>
</feature>
<feature type="compositionally biased region" description="Basic and acidic residues" evidence="1">
    <location>
        <begin position="592"/>
        <end position="601"/>
    </location>
</feature>
<dbReference type="GeneID" id="40725643"/>
<feature type="region of interest" description="Disordered" evidence="1">
    <location>
        <begin position="535"/>
        <end position="665"/>
    </location>
</feature>
<feature type="compositionally biased region" description="Basic and acidic residues" evidence="1">
    <location>
        <begin position="535"/>
        <end position="553"/>
    </location>
</feature>
<dbReference type="KEGG" id="sgra:EX895_002748"/>
<sequence length="842" mass="92947">MPLHISQVLHSGKEWLASPLRAAYGFLFPPLDHLFLDHADDAGVTSGSVWTGSNAPKSLPFGRGTSTTASSMSAFHADDSLDQLDAWDSFSDSPWSFVTSRYAIALIIVVIVNNRVQHICRPRGGATARLSPLQRVALRIPSLVLLARSVLILTTIVADAFLSESSPVNALLRTCTTTSWRKAWLADTPISGWALDRFGSSSRDALLRTRDASALWAAFTSTCVGVITETVVRNLDADREEPPAFNLVGFAFLLHFHSFSPDAPANEHVYLCVLLQVLQIFTIALSRCRRPVFARRLVISSLFGVLALLHYALAAKSGRYPFLEALTRTPEIALVLVVLLTVSLHALTMLLLEGSIQPHRLLFSRSNLPSLDEDFSLALFKLGTACMESTRLTGLEREMEPLIAWDAPYIELSSSGRIQLVDPLVSRGTPAHHRLDASSYESGGDVSGLSRQVKEVRIEPTLHGGASSTFGHAGLARIRALLHFIVATLLVTRSLAVMGLRKMLRTVGVADPSVPRWVYRGLRLVRLVWHGRNGEARRRERREAADAQRRLEQQQRQQTQDRLQQQHRIATPSSSSHVVDSAWVESRSQRQRGAESHDRQGSEQAFAGSESQRFELADSGRRSAGEELEVDSDQEDDNYDITAVEREAGYDSDGVDTEEGDTDEFEMETDEVSGLLEELGSFAADDTASSSSQLTLHSGTEAFNQLLLAHLTQPRGQAPLTRSAYNTLLHFSSTATTDSNMFPSDLHLAQSLIQRRASTATTQRGSLTDDSRRLCVVCCTEERNVICWPCRCLCLCMDCREHLASRPPARRSSIASRQSDDPTHLCPTCRTPVQAFSRLYIP</sequence>
<proteinExistence type="predicted"/>
<keyword evidence="2" id="KW-0812">Transmembrane</keyword>
<feature type="transmembrane region" description="Helical" evidence="2">
    <location>
        <begin position="297"/>
        <end position="313"/>
    </location>
</feature>
<dbReference type="RefSeq" id="XP_029740381.1">
    <property type="nucleotide sequence ID" value="XM_029883346.1"/>
</dbReference>
<feature type="compositionally biased region" description="Acidic residues" evidence="1">
    <location>
        <begin position="626"/>
        <end position="639"/>
    </location>
</feature>